<name>G7UQD7_PSEUP</name>
<reference evidence="1 2" key="1">
    <citation type="journal article" date="2012" name="J. Bacteriol.">
        <title>Complete Genome Sequence of the BTEX-Degrading Bacterium Pseudoxanthomonas spadix BD-a59.</title>
        <authorList>
            <person name="Lee S.H."/>
            <person name="Jin H.M."/>
            <person name="Lee H.J."/>
            <person name="Kim J.M."/>
            <person name="Jeon C.O."/>
        </authorList>
    </citation>
    <scope>NUCLEOTIDE SEQUENCE [LARGE SCALE GENOMIC DNA]</scope>
    <source>
        <strain evidence="1 2">BD-a59</strain>
    </source>
</reference>
<protein>
    <submittedName>
        <fullName evidence="1">Uncharacterized protein</fullName>
    </submittedName>
</protein>
<gene>
    <name evidence="1" type="ordered locus">DSC_05490</name>
</gene>
<organism evidence="1 2">
    <name type="scientific">Pseudoxanthomonas spadix (strain BD-a59)</name>
    <dbReference type="NCBI Taxonomy" id="1045855"/>
    <lineage>
        <taxon>Bacteria</taxon>
        <taxon>Pseudomonadati</taxon>
        <taxon>Pseudomonadota</taxon>
        <taxon>Gammaproteobacteria</taxon>
        <taxon>Lysobacterales</taxon>
        <taxon>Lysobacteraceae</taxon>
        <taxon>Pseudoxanthomonas</taxon>
    </lineage>
</organism>
<evidence type="ECO:0000313" key="1">
    <source>
        <dbReference type="EMBL" id="AER55749.1"/>
    </source>
</evidence>
<proteinExistence type="predicted"/>
<dbReference type="HOGENOM" id="CLU_3366798_0_0_6"/>
<sequence length="35" mass="4112">MDLLRAKDIFAGQHFTRADDRQDYGEPRFITAGWL</sequence>
<dbReference type="KEGG" id="psd:DSC_05490"/>
<dbReference type="STRING" id="1045855.DSC_05490"/>
<evidence type="ECO:0000313" key="2">
    <source>
        <dbReference type="Proteomes" id="UP000005870"/>
    </source>
</evidence>
<accession>G7UQD7</accession>
<dbReference type="EMBL" id="CP003093">
    <property type="protein sequence ID" value="AER55749.1"/>
    <property type="molecule type" value="Genomic_DNA"/>
</dbReference>
<keyword evidence="2" id="KW-1185">Reference proteome</keyword>
<dbReference type="Proteomes" id="UP000005870">
    <property type="component" value="Chromosome"/>
</dbReference>
<dbReference type="AlphaFoldDB" id="G7UQD7"/>